<gene>
    <name evidence="1" type="ORF">FYK55_12300</name>
</gene>
<keyword evidence="2" id="KW-1185">Reference proteome</keyword>
<accession>A0A5M6DD16</accession>
<name>A0A5M6DD16_9BACT</name>
<dbReference type="EMBL" id="VWOX01000006">
    <property type="protein sequence ID" value="KAA5543065.1"/>
    <property type="molecule type" value="Genomic_DNA"/>
</dbReference>
<protein>
    <submittedName>
        <fullName evidence="1">Uncharacterized protein</fullName>
    </submittedName>
</protein>
<evidence type="ECO:0000313" key="1">
    <source>
        <dbReference type="EMBL" id="KAA5543065.1"/>
    </source>
</evidence>
<proteinExistence type="predicted"/>
<evidence type="ECO:0000313" key="2">
    <source>
        <dbReference type="Proteomes" id="UP000324479"/>
    </source>
</evidence>
<sequence>MPRFECGKVGDLVMPRQQPLTALEGQNLFFALKVIDRSERVGRLLGIAENIRPESTGDQTLAGRKGILPVERRPLGQQLWRLEYGEHDVFLLVNQDVAGLSESIGSDPLMYAVVYPEVVRQILTQAIQRGGDPDADDDTWSTLWLSFGLRLHPDHINPPSMDELDAVNEWIEMVVDAFCNQHSLRDRFVQGDLLSRES</sequence>
<dbReference type="Proteomes" id="UP000324479">
    <property type="component" value="Unassembled WGS sequence"/>
</dbReference>
<organism evidence="1 2">
    <name type="scientific">Roseiconus nitratireducens</name>
    <dbReference type="NCBI Taxonomy" id="2605748"/>
    <lineage>
        <taxon>Bacteria</taxon>
        <taxon>Pseudomonadati</taxon>
        <taxon>Planctomycetota</taxon>
        <taxon>Planctomycetia</taxon>
        <taxon>Pirellulales</taxon>
        <taxon>Pirellulaceae</taxon>
        <taxon>Roseiconus</taxon>
    </lineage>
</organism>
<comment type="caution">
    <text evidence="1">The sequence shown here is derived from an EMBL/GenBank/DDBJ whole genome shotgun (WGS) entry which is preliminary data.</text>
</comment>
<dbReference type="AlphaFoldDB" id="A0A5M6DD16"/>
<reference evidence="1 2" key="1">
    <citation type="submission" date="2019-08" db="EMBL/GenBank/DDBJ databases">
        <authorList>
            <person name="Dhanesh K."/>
            <person name="Kumar G."/>
            <person name="Sasikala C."/>
            <person name="Venkata Ramana C."/>
        </authorList>
    </citation>
    <scope>NUCLEOTIDE SEQUENCE [LARGE SCALE GENOMIC DNA]</scope>
    <source>
        <strain evidence="1 2">JC645</strain>
    </source>
</reference>